<protein>
    <submittedName>
        <fullName evidence="2">DNA polymerase III</fullName>
    </submittedName>
</protein>
<dbReference type="PROSITE" id="PS50172">
    <property type="entry name" value="BRCT"/>
    <property type="match status" value="1"/>
</dbReference>
<reference evidence="2 3" key="1">
    <citation type="journal article" date="2008" name="J. Bacteriol.">
        <title>Complete genome sequence of the mosquitocidal bacterium Bacillus sphaericus C3-41 and comparison with those of closely related Bacillus species.</title>
        <authorList>
            <person name="Hu X."/>
            <person name="Fan W."/>
            <person name="Han B."/>
            <person name="Liu H."/>
            <person name="Zheng D."/>
            <person name="Li Q."/>
            <person name="Dong W."/>
            <person name="Yan J."/>
            <person name="Gao M."/>
            <person name="Berry C."/>
            <person name="Yuan Z."/>
        </authorList>
    </citation>
    <scope>NUCLEOTIDE SEQUENCE [LARGE SCALE GENOMIC DNA]</scope>
    <source>
        <strain evidence="2 3">C3-41</strain>
    </source>
</reference>
<accession>B1HNV4</accession>
<dbReference type="HOGENOM" id="CLU_2193734_0_0_9"/>
<evidence type="ECO:0000313" key="3">
    <source>
        <dbReference type="Proteomes" id="UP000002164"/>
    </source>
</evidence>
<gene>
    <name evidence="2" type="ordered locus">Bsph_4723</name>
</gene>
<feature type="domain" description="BRCT" evidence="1">
    <location>
        <begin position="34"/>
        <end position="109"/>
    </location>
</feature>
<evidence type="ECO:0000313" key="2">
    <source>
        <dbReference type="EMBL" id="ACA42167.1"/>
    </source>
</evidence>
<dbReference type="Gene3D" id="3.40.50.10190">
    <property type="entry name" value="BRCT domain"/>
    <property type="match status" value="1"/>
</dbReference>
<dbReference type="Pfam" id="PF00533">
    <property type="entry name" value="BRCT"/>
    <property type="match status" value="1"/>
</dbReference>
<dbReference type="AlphaFoldDB" id="B1HNV4"/>
<sequence>MYLSQLPPKNLRSQEGNMTNKDSLDIIFSDPIESPSHPFYHKQIVFTGALSKMTRSEAAKHVKACGGFLQGTVTQQTDFIILGDKRRGISTKQRKAEQLINLGQDIQILIESDFLWIISMPKVVER</sequence>
<dbReference type="InterPro" id="IPR036420">
    <property type="entry name" value="BRCT_dom_sf"/>
</dbReference>
<dbReference type="EnsemblBacteria" id="ACA42167">
    <property type="protein sequence ID" value="ACA42167"/>
    <property type="gene ID" value="Bsph_4723"/>
</dbReference>
<dbReference type="CDD" id="cd17748">
    <property type="entry name" value="BRCT_DNA_ligase_like"/>
    <property type="match status" value="1"/>
</dbReference>
<proteinExistence type="predicted"/>
<name>B1HNV4_LYSSC</name>
<dbReference type="InterPro" id="IPR001357">
    <property type="entry name" value="BRCT_dom"/>
</dbReference>
<dbReference type="Proteomes" id="UP000002164">
    <property type="component" value="Chromosome"/>
</dbReference>
<dbReference type="KEGG" id="lsp:Bsph_4723"/>
<organism evidence="2 3">
    <name type="scientific">Lysinibacillus sphaericus (strain C3-41)</name>
    <dbReference type="NCBI Taxonomy" id="444177"/>
    <lineage>
        <taxon>Bacteria</taxon>
        <taxon>Bacillati</taxon>
        <taxon>Bacillota</taxon>
        <taxon>Bacilli</taxon>
        <taxon>Bacillales</taxon>
        <taxon>Bacillaceae</taxon>
        <taxon>Lysinibacillus</taxon>
    </lineage>
</organism>
<dbReference type="EMBL" id="CP000817">
    <property type="protein sequence ID" value="ACA42167.1"/>
    <property type="molecule type" value="Genomic_DNA"/>
</dbReference>
<dbReference type="SUPFAM" id="SSF52113">
    <property type="entry name" value="BRCT domain"/>
    <property type="match status" value="1"/>
</dbReference>
<evidence type="ECO:0000259" key="1">
    <source>
        <dbReference type="PROSITE" id="PS50172"/>
    </source>
</evidence>